<keyword evidence="4" id="KW-0808">Transferase</keyword>
<dbReference type="CDD" id="cd00082">
    <property type="entry name" value="HisKA"/>
    <property type="match status" value="1"/>
</dbReference>
<sequence length="363" mass="41004">MDGRAAGAVNQQSRSPWGFAQLLEQIDMGILVLDLGRQQVDYCNAALFEVLGDDLLCQSYERLYALFVTPAEQSDLPARSSHQVLYQERLYGYTVYRADPRYCCLFVRDITEKQRLESIAQAINAMDNLGFVFSGIRHEIGNPLNSLKMALMALQKSTGNENRETLDEYIERALADVGRMEYLLKSLKAFSLYDRVELREMSLIEFMEKFIALVEPDFHAGGIRIRTAIPLDIRNVRIDERALHQALLNIFNNAAEALKGCRDPEIHITTQKRGELVWLKIRDNGCGIKPEQRNHLFQPFNTSKPQGNGLGLVITRKLLAMMNGDIAIESWPQRGTEVRVSLPLAEAAQKEPVAADSFPSITN</sequence>
<dbReference type="SUPFAM" id="SSF47384">
    <property type="entry name" value="Homodimeric domain of signal transducing histidine kinase"/>
    <property type="match status" value="1"/>
</dbReference>
<dbReference type="InterPro" id="IPR000014">
    <property type="entry name" value="PAS"/>
</dbReference>
<dbReference type="EMBL" id="JACWUN010000007">
    <property type="protein sequence ID" value="MBD1400553.1"/>
    <property type="molecule type" value="Genomic_DNA"/>
</dbReference>
<keyword evidence="11" id="KW-1185">Reference proteome</keyword>
<dbReference type="InterPro" id="IPR005467">
    <property type="entry name" value="His_kinase_dom"/>
</dbReference>
<keyword evidence="7" id="KW-0067">ATP-binding</keyword>
<dbReference type="Gene3D" id="3.30.565.10">
    <property type="entry name" value="Histidine kinase-like ATPase, C-terminal domain"/>
    <property type="match status" value="1"/>
</dbReference>
<evidence type="ECO:0000256" key="8">
    <source>
        <dbReference type="ARBA" id="ARBA00023012"/>
    </source>
</evidence>
<dbReference type="Gene3D" id="1.10.287.130">
    <property type="match status" value="1"/>
</dbReference>
<accession>A0A8J6QR22</accession>
<dbReference type="Pfam" id="PF13188">
    <property type="entry name" value="PAS_8"/>
    <property type="match status" value="1"/>
</dbReference>
<dbReference type="InterPro" id="IPR003594">
    <property type="entry name" value="HATPase_dom"/>
</dbReference>
<evidence type="ECO:0000256" key="2">
    <source>
        <dbReference type="ARBA" id="ARBA00012438"/>
    </source>
</evidence>
<dbReference type="EC" id="2.7.13.3" evidence="2"/>
<dbReference type="InterPro" id="IPR036097">
    <property type="entry name" value="HisK_dim/P_sf"/>
</dbReference>
<keyword evidence="8" id="KW-0902">Two-component regulatory system</keyword>
<evidence type="ECO:0000256" key="3">
    <source>
        <dbReference type="ARBA" id="ARBA00022553"/>
    </source>
</evidence>
<dbReference type="PROSITE" id="PS50109">
    <property type="entry name" value="HIS_KIN"/>
    <property type="match status" value="1"/>
</dbReference>
<dbReference type="Pfam" id="PF00512">
    <property type="entry name" value="HisKA"/>
    <property type="match status" value="1"/>
</dbReference>
<dbReference type="SMART" id="SM00388">
    <property type="entry name" value="HisKA"/>
    <property type="match status" value="1"/>
</dbReference>
<evidence type="ECO:0000313" key="10">
    <source>
        <dbReference type="EMBL" id="MBD1400553.1"/>
    </source>
</evidence>
<evidence type="ECO:0000256" key="1">
    <source>
        <dbReference type="ARBA" id="ARBA00000085"/>
    </source>
</evidence>
<evidence type="ECO:0000313" key="11">
    <source>
        <dbReference type="Proteomes" id="UP000632828"/>
    </source>
</evidence>
<dbReference type="GO" id="GO:0005524">
    <property type="term" value="F:ATP binding"/>
    <property type="evidence" value="ECO:0007669"/>
    <property type="project" value="UniProtKB-KW"/>
</dbReference>
<dbReference type="InterPro" id="IPR004358">
    <property type="entry name" value="Sig_transdc_His_kin-like_C"/>
</dbReference>
<dbReference type="AlphaFoldDB" id="A0A8J6QR22"/>
<dbReference type="PANTHER" id="PTHR43065:SF10">
    <property type="entry name" value="PEROXIDE STRESS-ACTIVATED HISTIDINE KINASE MAK3"/>
    <property type="match status" value="1"/>
</dbReference>
<comment type="caution">
    <text evidence="10">The sequence shown here is derived from an EMBL/GenBank/DDBJ whole genome shotgun (WGS) entry which is preliminary data.</text>
</comment>
<evidence type="ECO:0000259" key="9">
    <source>
        <dbReference type="PROSITE" id="PS50109"/>
    </source>
</evidence>
<evidence type="ECO:0000256" key="5">
    <source>
        <dbReference type="ARBA" id="ARBA00022741"/>
    </source>
</evidence>
<dbReference type="GO" id="GO:0000155">
    <property type="term" value="F:phosphorelay sensor kinase activity"/>
    <property type="evidence" value="ECO:0007669"/>
    <property type="project" value="InterPro"/>
</dbReference>
<gene>
    <name evidence="10" type="ORF">ICT70_07700</name>
</gene>
<dbReference type="InterPro" id="IPR036890">
    <property type="entry name" value="HATPase_C_sf"/>
</dbReference>
<name>A0A8J6QR22_9BACT</name>
<protein>
    <recommendedName>
        <fullName evidence="2">histidine kinase</fullName>
        <ecNumber evidence="2">2.7.13.3</ecNumber>
    </recommendedName>
</protein>
<proteinExistence type="predicted"/>
<dbReference type="InterPro" id="IPR003661">
    <property type="entry name" value="HisK_dim/P_dom"/>
</dbReference>
<keyword evidence="6 10" id="KW-0418">Kinase</keyword>
<dbReference type="RefSeq" id="WP_191155184.1">
    <property type="nucleotide sequence ID" value="NZ_JACWUN010000007.1"/>
</dbReference>
<organism evidence="10 11">
    <name type="scientific">Pelovirga terrestris</name>
    <dbReference type="NCBI Taxonomy" id="2771352"/>
    <lineage>
        <taxon>Bacteria</taxon>
        <taxon>Pseudomonadati</taxon>
        <taxon>Thermodesulfobacteriota</taxon>
        <taxon>Desulfuromonadia</taxon>
        <taxon>Geobacterales</taxon>
        <taxon>Geobacteraceae</taxon>
        <taxon>Pelovirga</taxon>
    </lineage>
</organism>
<keyword evidence="3" id="KW-0597">Phosphoprotein</keyword>
<evidence type="ECO:0000256" key="6">
    <source>
        <dbReference type="ARBA" id="ARBA00022777"/>
    </source>
</evidence>
<evidence type="ECO:0000256" key="7">
    <source>
        <dbReference type="ARBA" id="ARBA00022840"/>
    </source>
</evidence>
<dbReference type="Proteomes" id="UP000632828">
    <property type="component" value="Unassembled WGS sequence"/>
</dbReference>
<dbReference type="SMART" id="SM00387">
    <property type="entry name" value="HATPase_c"/>
    <property type="match status" value="1"/>
</dbReference>
<dbReference type="Pfam" id="PF02518">
    <property type="entry name" value="HATPase_c"/>
    <property type="match status" value="1"/>
</dbReference>
<dbReference type="PRINTS" id="PR00344">
    <property type="entry name" value="BCTRLSENSOR"/>
</dbReference>
<feature type="domain" description="Histidine kinase" evidence="9">
    <location>
        <begin position="135"/>
        <end position="346"/>
    </location>
</feature>
<reference evidence="10" key="1">
    <citation type="submission" date="2020-09" db="EMBL/GenBank/DDBJ databases">
        <title>Pelobacter alkaliphilus sp. nov., a novel anaerobic arsenate-reducing bacterium from terrestrial mud volcano.</title>
        <authorList>
            <person name="Khomyakova M.A."/>
            <person name="Merkel A.Y."/>
            <person name="Slobodkin A.I."/>
        </authorList>
    </citation>
    <scope>NUCLEOTIDE SEQUENCE</scope>
    <source>
        <strain evidence="10">M08fum</strain>
    </source>
</reference>
<dbReference type="PANTHER" id="PTHR43065">
    <property type="entry name" value="SENSOR HISTIDINE KINASE"/>
    <property type="match status" value="1"/>
</dbReference>
<dbReference type="SUPFAM" id="SSF55874">
    <property type="entry name" value="ATPase domain of HSP90 chaperone/DNA topoisomerase II/histidine kinase"/>
    <property type="match status" value="1"/>
</dbReference>
<comment type="catalytic activity">
    <reaction evidence="1">
        <text>ATP + protein L-histidine = ADP + protein N-phospho-L-histidine.</text>
        <dbReference type="EC" id="2.7.13.3"/>
    </reaction>
</comment>
<keyword evidence="5" id="KW-0547">Nucleotide-binding</keyword>
<evidence type="ECO:0000256" key="4">
    <source>
        <dbReference type="ARBA" id="ARBA00022679"/>
    </source>
</evidence>